<feature type="compositionally biased region" description="Polar residues" evidence="1">
    <location>
        <begin position="97"/>
        <end position="115"/>
    </location>
</feature>
<dbReference type="SUPFAM" id="SSF46609">
    <property type="entry name" value="Fe,Mn superoxide dismutase (SOD), N-terminal domain"/>
    <property type="match status" value="1"/>
</dbReference>
<accession>A0A9W4TWP6</accession>
<dbReference type="InterPro" id="IPR018818">
    <property type="entry name" value="Stb3"/>
</dbReference>
<feature type="compositionally biased region" description="Polar residues" evidence="1">
    <location>
        <begin position="1"/>
        <end position="10"/>
    </location>
</feature>
<dbReference type="EMBL" id="CANTUO010000002">
    <property type="protein sequence ID" value="CAI5758284.1"/>
    <property type="molecule type" value="Genomic_DNA"/>
</dbReference>
<feature type="region of interest" description="Disordered" evidence="1">
    <location>
        <begin position="1"/>
        <end position="84"/>
    </location>
</feature>
<comment type="caution">
    <text evidence="2">The sequence shown here is derived from an EMBL/GenBank/DDBJ whole genome shotgun (WGS) entry which is preliminary data.</text>
</comment>
<protein>
    <recommendedName>
        <fullName evidence="4">Protein STB3</fullName>
    </recommendedName>
</protein>
<evidence type="ECO:0000313" key="2">
    <source>
        <dbReference type="EMBL" id="CAI5758284.1"/>
    </source>
</evidence>
<dbReference type="GO" id="GO:0000432">
    <property type="term" value="P:positive regulation of transcription from RNA polymerase II promoter by glucose"/>
    <property type="evidence" value="ECO:0007669"/>
    <property type="project" value="TreeGrafter"/>
</dbReference>
<feature type="compositionally biased region" description="Low complexity" evidence="1">
    <location>
        <begin position="33"/>
        <end position="76"/>
    </location>
</feature>
<sequence length="536" mass="61295">MNKSSINNLINHPPISQPPNNTNSDSYTYTISQQQQQQQQQQPPQQQQKQQQQQPQQKQQQQQQQQQPQQQQPQQKQKQKQNHLSNNTQQPILHQQISPPLQPSTKNTPEINNQHGPGGVKKSILSTSSPEGLQIASQITSTRIANLLIKKGPLPIRYITNYLSQEVSGFNLLSLSKQRRLIMAAMEMQDSVNNVIFEKIGWGQWAVRKIDSDYIITQGLETINPEVMSEEEKKININDLRNQSNIKLGWSKKKKDKNPIDRRDSITNHKSNLHDLKLPHDEEAIFSDDDDDDDDDDEEIESESDSDDGLNIPNHAHISSSDEEMFTFDENISKFKSPPPQQFAKRVPLPSNERKLSNHRKSSTSSIHKRSHHNNYNNNTNTIRSRLNSMENYNLDNYIISSNKNSSNGSIQSPPPPIGFNNYIKTTPPSSTTSPIGSYTNEEPHNKNRRKSSFNESHVRSTLINSLRNSVNNQNNNEETDEEDWESMGPQQLQNRRVIQRSNTEGVNIPHPKEEDDMDEDEEKSAAFALVNLMSV</sequence>
<feature type="compositionally biased region" description="Acidic residues" evidence="1">
    <location>
        <begin position="284"/>
        <end position="308"/>
    </location>
</feature>
<dbReference type="Pfam" id="PF10330">
    <property type="entry name" value="Stb3"/>
    <property type="match status" value="1"/>
</dbReference>
<dbReference type="Proteomes" id="UP001152885">
    <property type="component" value="Unassembled WGS sequence"/>
</dbReference>
<keyword evidence="3" id="KW-1185">Reference proteome</keyword>
<feature type="region of interest" description="Disordered" evidence="1">
    <location>
        <begin position="332"/>
        <end position="382"/>
    </location>
</feature>
<dbReference type="InterPro" id="IPR036324">
    <property type="entry name" value="Mn/Fe_SOD_N_sf"/>
</dbReference>
<dbReference type="GO" id="GO:0043565">
    <property type="term" value="F:sequence-specific DNA binding"/>
    <property type="evidence" value="ECO:0007669"/>
    <property type="project" value="TreeGrafter"/>
</dbReference>
<feature type="compositionally biased region" description="Basic and acidic residues" evidence="1">
    <location>
        <begin position="257"/>
        <end position="283"/>
    </location>
</feature>
<organism evidence="2 3">
    <name type="scientific">Candida verbasci</name>
    <dbReference type="NCBI Taxonomy" id="1227364"/>
    <lineage>
        <taxon>Eukaryota</taxon>
        <taxon>Fungi</taxon>
        <taxon>Dikarya</taxon>
        <taxon>Ascomycota</taxon>
        <taxon>Saccharomycotina</taxon>
        <taxon>Pichiomycetes</taxon>
        <taxon>Debaryomycetaceae</taxon>
        <taxon>Candida/Lodderomyces clade</taxon>
        <taxon>Candida</taxon>
    </lineage>
</organism>
<dbReference type="AlphaFoldDB" id="A0A9W4TWP6"/>
<evidence type="ECO:0000313" key="3">
    <source>
        <dbReference type="Proteomes" id="UP001152885"/>
    </source>
</evidence>
<evidence type="ECO:0000256" key="1">
    <source>
        <dbReference type="SAM" id="MobiDB-lite"/>
    </source>
</evidence>
<dbReference type="PANTHER" id="PTHR28164">
    <property type="entry name" value="PROTEIN STB3"/>
    <property type="match status" value="1"/>
</dbReference>
<feature type="compositionally biased region" description="Low complexity" evidence="1">
    <location>
        <begin position="426"/>
        <end position="435"/>
    </location>
</feature>
<dbReference type="GO" id="GO:0005634">
    <property type="term" value="C:nucleus"/>
    <property type="evidence" value="ECO:0007669"/>
    <property type="project" value="TreeGrafter"/>
</dbReference>
<feature type="region of interest" description="Disordered" evidence="1">
    <location>
        <begin position="97"/>
        <end position="126"/>
    </location>
</feature>
<dbReference type="PANTHER" id="PTHR28164:SF1">
    <property type="entry name" value="PROTEIN STB3"/>
    <property type="match status" value="1"/>
</dbReference>
<reference evidence="2" key="1">
    <citation type="submission" date="2022-12" db="EMBL/GenBank/DDBJ databases">
        <authorList>
            <person name="Brejova B."/>
        </authorList>
    </citation>
    <scope>NUCLEOTIDE SEQUENCE</scope>
</reference>
<evidence type="ECO:0008006" key="4">
    <source>
        <dbReference type="Google" id="ProtNLM"/>
    </source>
</evidence>
<feature type="compositionally biased region" description="Polar residues" evidence="1">
    <location>
        <begin position="454"/>
        <end position="471"/>
    </location>
</feature>
<feature type="region of interest" description="Disordered" evidence="1">
    <location>
        <begin position="251"/>
        <end position="320"/>
    </location>
</feature>
<proteinExistence type="predicted"/>
<feature type="region of interest" description="Disordered" evidence="1">
    <location>
        <begin position="405"/>
        <end position="523"/>
    </location>
</feature>
<feature type="compositionally biased region" description="Polar residues" evidence="1">
    <location>
        <begin position="18"/>
        <end position="32"/>
    </location>
</feature>
<feature type="compositionally biased region" description="Basic residues" evidence="1">
    <location>
        <begin position="357"/>
        <end position="373"/>
    </location>
</feature>
<dbReference type="OrthoDB" id="5391991at2759"/>
<feature type="compositionally biased region" description="Polar residues" evidence="1">
    <location>
        <begin position="489"/>
        <end position="506"/>
    </location>
</feature>
<name>A0A9W4TWP6_9ASCO</name>
<gene>
    <name evidence="2" type="ORF">CANVERA_P2798</name>
</gene>